<organism evidence="1 2">
    <name type="scientific">Phanerochaete sordida</name>
    <dbReference type="NCBI Taxonomy" id="48140"/>
    <lineage>
        <taxon>Eukaryota</taxon>
        <taxon>Fungi</taxon>
        <taxon>Dikarya</taxon>
        <taxon>Basidiomycota</taxon>
        <taxon>Agaricomycotina</taxon>
        <taxon>Agaricomycetes</taxon>
        <taxon>Polyporales</taxon>
        <taxon>Phanerochaetaceae</taxon>
        <taxon>Phanerochaete</taxon>
    </lineage>
</organism>
<dbReference type="Proteomes" id="UP000703269">
    <property type="component" value="Unassembled WGS sequence"/>
</dbReference>
<evidence type="ECO:0000313" key="2">
    <source>
        <dbReference type="Proteomes" id="UP000703269"/>
    </source>
</evidence>
<name>A0A9P3FYT3_9APHY</name>
<comment type="caution">
    <text evidence="1">The sequence shown here is derived from an EMBL/GenBank/DDBJ whole genome shotgun (WGS) entry which is preliminary data.</text>
</comment>
<gene>
    <name evidence="1" type="ORF">PsYK624_010840</name>
</gene>
<accession>A0A9P3FYT3</accession>
<dbReference type="AlphaFoldDB" id="A0A9P3FYT3"/>
<proteinExistence type="predicted"/>
<evidence type="ECO:0008006" key="3">
    <source>
        <dbReference type="Google" id="ProtNLM"/>
    </source>
</evidence>
<keyword evidence="2" id="KW-1185">Reference proteome</keyword>
<protein>
    <recommendedName>
        <fullName evidence="3">F-box domain-containing protein</fullName>
    </recommendedName>
</protein>
<sequence length="461" mass="52822">MGTRRLPVELIDLCLRFLREERREEEADQGSNAIQDLKSSSLVSRQWRPLAQAHIFRSIYYLFTAIPRDIDNNEMMNFPVFSLPMNLGLFFAFVYRHPAIASYIHTLSLRSDSLLCDRQRYPESEDGRAPEHNVYHGLLHEILTRLPQLRTLSLYNVLVYGAIIPEKRPSLQDLLLWFNGIYEAMYTVGDLRDLFATFSRIDTVSMINLQPHGFHLSAPEEDMSPAPHRVEIRHLKLVDLEVHTPALLARALSLGVHVDKVRCLSLENFTVWGKHDPQAIIDVLSPGLYELRFSVVQLEVITKHPGMRQTALFLMPTVFDALPVVNCHTCSELRTLSILFNINPRADDEVWRTHTQNLCDFVEQSRISAASHPHLRELAICLSMQKTANIPASVREYVEPLDALLVALVRRSVLETVTFEWAVGNEGQEMLVGAEFEEFVHESFPTLRDNDMVSVRACDRK</sequence>
<evidence type="ECO:0000313" key="1">
    <source>
        <dbReference type="EMBL" id="GJE85007.1"/>
    </source>
</evidence>
<dbReference type="EMBL" id="BPQB01000001">
    <property type="protein sequence ID" value="GJE85007.1"/>
    <property type="molecule type" value="Genomic_DNA"/>
</dbReference>
<reference evidence="1 2" key="1">
    <citation type="submission" date="2021-08" db="EMBL/GenBank/DDBJ databases">
        <title>Draft Genome Sequence of Phanerochaete sordida strain YK-624.</title>
        <authorList>
            <person name="Mori T."/>
            <person name="Dohra H."/>
            <person name="Suzuki T."/>
            <person name="Kawagishi H."/>
            <person name="Hirai H."/>
        </authorList>
    </citation>
    <scope>NUCLEOTIDE SEQUENCE [LARGE SCALE GENOMIC DNA]</scope>
    <source>
        <strain evidence="1 2">YK-624</strain>
    </source>
</reference>